<dbReference type="InterPro" id="IPR042197">
    <property type="entry name" value="Apaf_helical"/>
</dbReference>
<organism evidence="8 9">
    <name type="scientific">Solanum verrucosum</name>
    <dbReference type="NCBI Taxonomy" id="315347"/>
    <lineage>
        <taxon>Eukaryota</taxon>
        <taxon>Viridiplantae</taxon>
        <taxon>Streptophyta</taxon>
        <taxon>Embryophyta</taxon>
        <taxon>Tracheophyta</taxon>
        <taxon>Spermatophyta</taxon>
        <taxon>Magnoliopsida</taxon>
        <taxon>eudicotyledons</taxon>
        <taxon>Gunneridae</taxon>
        <taxon>Pentapetalae</taxon>
        <taxon>asterids</taxon>
        <taxon>lamiids</taxon>
        <taxon>Solanales</taxon>
        <taxon>Solanaceae</taxon>
        <taxon>Solanoideae</taxon>
        <taxon>Solaneae</taxon>
        <taxon>Solanum</taxon>
    </lineage>
</organism>
<dbReference type="GO" id="GO:0006952">
    <property type="term" value="P:defense response"/>
    <property type="evidence" value="ECO:0007669"/>
    <property type="project" value="UniProtKB-KW"/>
</dbReference>
<evidence type="ECO:0000256" key="3">
    <source>
        <dbReference type="ARBA" id="ARBA00022737"/>
    </source>
</evidence>
<dbReference type="GO" id="GO:0005524">
    <property type="term" value="F:ATP binding"/>
    <property type="evidence" value="ECO:0007669"/>
    <property type="project" value="UniProtKB-KW"/>
</dbReference>
<dbReference type="Pfam" id="PF00931">
    <property type="entry name" value="NB-ARC"/>
    <property type="match status" value="1"/>
</dbReference>
<dbReference type="AlphaFoldDB" id="A0AAF0PKK3"/>
<keyword evidence="4" id="KW-0547">Nucleotide-binding</keyword>
<dbReference type="Gene3D" id="3.40.50.300">
    <property type="entry name" value="P-loop containing nucleotide triphosphate hydrolases"/>
    <property type="match status" value="1"/>
</dbReference>
<dbReference type="SUPFAM" id="SSF52540">
    <property type="entry name" value="P-loop containing nucleoside triphosphate hydrolases"/>
    <property type="match status" value="1"/>
</dbReference>
<comment type="similarity">
    <text evidence="1">Belongs to the disease resistance NB-LRR family.</text>
</comment>
<dbReference type="InterPro" id="IPR038005">
    <property type="entry name" value="RX-like_CC"/>
</dbReference>
<evidence type="ECO:0000256" key="4">
    <source>
        <dbReference type="ARBA" id="ARBA00022741"/>
    </source>
</evidence>
<evidence type="ECO:0000313" key="8">
    <source>
        <dbReference type="EMBL" id="WMV06659.1"/>
    </source>
</evidence>
<dbReference type="PRINTS" id="PR00364">
    <property type="entry name" value="DISEASERSIST"/>
</dbReference>
<accession>A0AAF0PKK3</accession>
<sequence>MVAYAAVTSLLQSLDQLSETDHWILYKKEQTKILREKLTFFQTFLEDFTNVFHEDKKMKHLERMIQDTAHGMEDMIESHVYDSSYEGQSGRNEERLIRSFIKTWNMQLKKLFTLNQKDIIVGLDEEVLKIKDRLIVQSSRLEVVPIIEMGGIGKTTLARRVYDDSLITYHFYVRAWTNVSQEFDTREIFLGILRSIGVVNCEVERNNTYERLAERVYRSLKGRKYLIVLDDMWSIEAWQHVRRSFPDDHNGSRIVLTTRPVDVASCACSGNSLHQMRFLSVEESWTLLRDKVFEKGSYPPELEKIGRYIGHQCQGLPLAVVAIGGLLSKMSKETSSWENVAEKVGSLMTSDTMD</sequence>
<evidence type="ECO:0000256" key="1">
    <source>
        <dbReference type="ARBA" id="ARBA00008894"/>
    </source>
</evidence>
<evidence type="ECO:0000259" key="7">
    <source>
        <dbReference type="Pfam" id="PF00931"/>
    </source>
</evidence>
<evidence type="ECO:0000313" key="9">
    <source>
        <dbReference type="Proteomes" id="UP001234989"/>
    </source>
</evidence>
<keyword evidence="3" id="KW-0677">Repeat</keyword>
<evidence type="ECO:0000256" key="6">
    <source>
        <dbReference type="ARBA" id="ARBA00022840"/>
    </source>
</evidence>
<dbReference type="PANTHER" id="PTHR36766:SF44">
    <property type="entry name" value="NBS-CODING RESISTANCE GENE ANALOG"/>
    <property type="match status" value="1"/>
</dbReference>
<evidence type="ECO:0000256" key="5">
    <source>
        <dbReference type="ARBA" id="ARBA00022821"/>
    </source>
</evidence>
<dbReference type="Proteomes" id="UP001234989">
    <property type="component" value="Chromosome 1"/>
</dbReference>
<protein>
    <recommendedName>
        <fullName evidence="7">NB-ARC domain-containing protein</fullName>
    </recommendedName>
</protein>
<keyword evidence="2" id="KW-0433">Leucine-rich repeat</keyword>
<reference evidence="8" key="1">
    <citation type="submission" date="2023-08" db="EMBL/GenBank/DDBJ databases">
        <title>A de novo genome assembly of Solanum verrucosum Schlechtendal, a Mexican diploid species geographically isolated from the other diploid A-genome species in potato relatives.</title>
        <authorList>
            <person name="Hosaka K."/>
        </authorList>
    </citation>
    <scope>NUCLEOTIDE SEQUENCE</scope>
    <source>
        <tissue evidence="8">Young leaves</tissue>
    </source>
</reference>
<name>A0AAF0PKK3_SOLVR</name>
<dbReference type="Gene3D" id="1.10.8.430">
    <property type="entry name" value="Helical domain of apoptotic protease-activating factors"/>
    <property type="match status" value="1"/>
</dbReference>
<keyword evidence="5" id="KW-0611">Plant defense</keyword>
<dbReference type="CDD" id="cd14798">
    <property type="entry name" value="RX-CC_like"/>
    <property type="match status" value="1"/>
</dbReference>
<dbReference type="PANTHER" id="PTHR36766">
    <property type="entry name" value="PLANT BROAD-SPECTRUM MILDEW RESISTANCE PROTEIN RPW8"/>
    <property type="match status" value="1"/>
</dbReference>
<dbReference type="EMBL" id="CP133612">
    <property type="protein sequence ID" value="WMV06659.1"/>
    <property type="molecule type" value="Genomic_DNA"/>
</dbReference>
<feature type="domain" description="NB-ARC" evidence="7">
    <location>
        <begin position="125"/>
        <end position="295"/>
    </location>
</feature>
<dbReference type="InterPro" id="IPR027417">
    <property type="entry name" value="P-loop_NTPase"/>
</dbReference>
<keyword evidence="9" id="KW-1185">Reference proteome</keyword>
<evidence type="ECO:0000256" key="2">
    <source>
        <dbReference type="ARBA" id="ARBA00022614"/>
    </source>
</evidence>
<dbReference type="FunFam" id="3.40.50.300:FF:001091">
    <property type="entry name" value="Probable disease resistance protein At1g61300"/>
    <property type="match status" value="1"/>
</dbReference>
<proteinExistence type="inferred from homology"/>
<gene>
    <name evidence="8" type="ORF">MTR67_000044</name>
</gene>
<keyword evidence="6" id="KW-0067">ATP-binding</keyword>
<dbReference type="GO" id="GO:0043531">
    <property type="term" value="F:ADP binding"/>
    <property type="evidence" value="ECO:0007669"/>
    <property type="project" value="InterPro"/>
</dbReference>
<dbReference type="InterPro" id="IPR002182">
    <property type="entry name" value="NB-ARC"/>
</dbReference>